<gene>
    <name evidence="1" type="ORF">E5334_02990</name>
</gene>
<dbReference type="Gene3D" id="1.25.40.10">
    <property type="entry name" value="Tetratricopeptide repeat domain"/>
    <property type="match status" value="1"/>
</dbReference>
<dbReference type="RefSeq" id="WP_136012103.1">
    <property type="nucleotide sequence ID" value="NZ_SRYE01000001.1"/>
</dbReference>
<dbReference type="OrthoDB" id="3237872at2"/>
<proteinExistence type="predicted"/>
<accession>A0A4S2F3D8</accession>
<name>A0A4S2F3D8_9ACTN</name>
<evidence type="ECO:0008006" key="3">
    <source>
        <dbReference type="Google" id="ProtNLM"/>
    </source>
</evidence>
<comment type="caution">
    <text evidence="1">The sequence shown here is derived from an EMBL/GenBank/DDBJ whole genome shotgun (WGS) entry which is preliminary data.</text>
</comment>
<sequence>MVSMPVNSHDAREDAGSLRATSPSLFNAERAAQRLVADIYPIESLKAQVHSLCASAAQDPVAHFFCESLKDAGLYELPDDAPVWASWNRISHLPCLDIQGRVTPATVKGVRRVETALIRSVWAFRVAMFQGVSDPAFFYEVATQMDCHLASTLAPDLHPARTPQSEWQCRSSVAQMLTSLPISFRTDPDFRLNRAQGLMAFSFTAPDPELVPRRLTPTGEVATFPERASYAAQVSCSLALALCALGFSISSDISQVWVEARNPADPACPCLLSAKIDRAAFDAVDLDNCDAREVLAGWNAVHLAADKSLAPIAATFSLAHPALSPKDCQRAPLQASSPLEGSQAQGLGTSCEADLACSSDPARELEAETLCRQLTGSCAHDVHVILAAIHKSSDDLFCQAGEHVVQSLIDGTLDGDDPDALMEAFMGVDTIAPLLREAHRLLCTPDASPNRLKQLKDAIYGQLLARGDLNQPDTANECYRWFSTYAERQLYNCLISDERQVHLVSNLSFQALSILTRLAIRLKDFDQALAWGLRAVGIAPLYATASLRLARILRMTGDQKAAKTTLCSALLWAHDPEAIGALYLSLGSLLADIGATQQARAALKKAAHLGVTVSGEAQVRLSNLEKLPAHVPHAQSVGDYPAAAVAQGTSFSASGDAAAPDPRDGSDAPSLADEEILESAGIPLAPTPQVDAAVAHGAEAAVDAGLFCVGRDLAGLLGLMRQDRTMVSMVKSLV</sequence>
<dbReference type="EMBL" id="SRYE01000001">
    <property type="protein sequence ID" value="TGY63478.1"/>
    <property type="molecule type" value="Genomic_DNA"/>
</dbReference>
<protein>
    <recommendedName>
        <fullName evidence="3">Tetratricopeptide repeat protein</fullName>
    </recommendedName>
</protein>
<reference evidence="1 2" key="1">
    <citation type="submission" date="2019-04" db="EMBL/GenBank/DDBJ databases">
        <title>Microbes associate with the intestines of laboratory mice.</title>
        <authorList>
            <person name="Navarre W."/>
            <person name="Wong E."/>
            <person name="Huang K."/>
            <person name="Tropini C."/>
            <person name="Ng K."/>
            <person name="Yu B."/>
        </authorList>
    </citation>
    <scope>NUCLEOTIDE SEQUENCE [LARGE SCALE GENOMIC DNA]</scope>
    <source>
        <strain evidence="1 2">NM07_P-09</strain>
    </source>
</reference>
<dbReference type="AlphaFoldDB" id="A0A4S2F3D8"/>
<dbReference type="SUPFAM" id="SSF48452">
    <property type="entry name" value="TPR-like"/>
    <property type="match status" value="1"/>
</dbReference>
<keyword evidence="2" id="KW-1185">Reference proteome</keyword>
<dbReference type="Proteomes" id="UP000310263">
    <property type="component" value="Unassembled WGS sequence"/>
</dbReference>
<dbReference type="InterPro" id="IPR011990">
    <property type="entry name" value="TPR-like_helical_dom_sf"/>
</dbReference>
<evidence type="ECO:0000313" key="2">
    <source>
        <dbReference type="Proteomes" id="UP000310263"/>
    </source>
</evidence>
<organism evidence="1 2">
    <name type="scientific">Muricaecibacterium torontonense</name>
    <dbReference type="NCBI Taxonomy" id="3032871"/>
    <lineage>
        <taxon>Bacteria</taxon>
        <taxon>Bacillati</taxon>
        <taxon>Actinomycetota</taxon>
        <taxon>Coriobacteriia</taxon>
        <taxon>Coriobacteriales</taxon>
        <taxon>Atopobiaceae</taxon>
        <taxon>Muricaecibacterium</taxon>
    </lineage>
</organism>
<evidence type="ECO:0000313" key="1">
    <source>
        <dbReference type="EMBL" id="TGY63478.1"/>
    </source>
</evidence>